<dbReference type="SUPFAM" id="SSF49303">
    <property type="entry name" value="beta-Galactosidase/glucuronidase domain"/>
    <property type="match status" value="1"/>
</dbReference>
<organism evidence="3 4">
    <name type="scientific">Hominenteromicrobium mulieris</name>
    <dbReference type="NCBI Taxonomy" id="2885357"/>
    <lineage>
        <taxon>Bacteria</taxon>
        <taxon>Bacillati</taxon>
        <taxon>Bacillota</taxon>
        <taxon>Clostridia</taxon>
        <taxon>Eubacteriales</taxon>
        <taxon>Oscillospiraceae</taxon>
        <taxon>Hominenteromicrobium</taxon>
    </lineage>
</organism>
<dbReference type="EMBL" id="JAJEQC010000019">
    <property type="protein sequence ID" value="MCC2137883.1"/>
    <property type="molecule type" value="Genomic_DNA"/>
</dbReference>
<evidence type="ECO:0008006" key="5">
    <source>
        <dbReference type="Google" id="ProtNLM"/>
    </source>
</evidence>
<keyword evidence="4" id="KW-1185">Reference proteome</keyword>
<feature type="domain" description="Mannosidase Ig/CBM-like" evidence="2">
    <location>
        <begin position="20"/>
        <end position="93"/>
    </location>
</feature>
<evidence type="ECO:0000313" key="3">
    <source>
        <dbReference type="EMBL" id="MCC2137883.1"/>
    </source>
</evidence>
<dbReference type="Pfam" id="PF17753">
    <property type="entry name" value="Ig_mannosidase"/>
    <property type="match status" value="1"/>
</dbReference>
<dbReference type="InterPro" id="IPR041625">
    <property type="entry name" value="Beta-mannosidase_Ig"/>
</dbReference>
<dbReference type="InterPro" id="IPR036156">
    <property type="entry name" value="Beta-gal/glucu_dom_sf"/>
</dbReference>
<dbReference type="InterPro" id="IPR013783">
    <property type="entry name" value="Ig-like_fold"/>
</dbReference>
<gene>
    <name evidence="3" type="ORF">LKD31_12855</name>
</gene>
<dbReference type="Gene3D" id="2.60.40.10">
    <property type="entry name" value="Immunoglobulins"/>
    <property type="match status" value="1"/>
</dbReference>
<dbReference type="RefSeq" id="WP_308450023.1">
    <property type="nucleotide sequence ID" value="NZ_JAJEQC010000019.1"/>
</dbReference>
<evidence type="ECO:0000259" key="1">
    <source>
        <dbReference type="Pfam" id="PF17753"/>
    </source>
</evidence>
<name>A0AAE3DIF5_9FIRM</name>
<feature type="domain" description="Beta-mannosidase Ig-fold" evidence="1">
    <location>
        <begin position="99"/>
        <end position="164"/>
    </location>
</feature>
<accession>A0AAE3DIF5</accession>
<sequence length="166" mass="19229">MARHYALRRNGGRIISTYVKQTVTVKWELRNNRSEVLRDGGEVEITVPAMDTVWLDTVELPEANMFTDHVHYACYQNGEMISESTVLFSVPKYYDYIDPQLSCRVEGDEIIVSAKAYAKSVEVLNENEDWVLEDNYFDLEADKERRIRIVSGDANGIHMRSVYNIR</sequence>
<dbReference type="Proteomes" id="UP001199424">
    <property type="component" value="Unassembled WGS sequence"/>
</dbReference>
<dbReference type="AlphaFoldDB" id="A0AAE3DIF5"/>
<evidence type="ECO:0000313" key="4">
    <source>
        <dbReference type="Proteomes" id="UP001199424"/>
    </source>
</evidence>
<comment type="caution">
    <text evidence="3">The sequence shown here is derived from an EMBL/GenBank/DDBJ whole genome shotgun (WGS) entry which is preliminary data.</text>
</comment>
<dbReference type="InterPro" id="IPR041447">
    <property type="entry name" value="Mannosidase_ig"/>
</dbReference>
<evidence type="ECO:0000259" key="2">
    <source>
        <dbReference type="Pfam" id="PF17786"/>
    </source>
</evidence>
<protein>
    <recommendedName>
        <fullName evidence="5">Beta-mannosidase Ig-fold domain-containing protein</fullName>
    </recommendedName>
</protein>
<reference evidence="3" key="1">
    <citation type="submission" date="2021-10" db="EMBL/GenBank/DDBJ databases">
        <title>Anaerobic single-cell dispensing facilitates the cultivation of human gut bacteria.</title>
        <authorList>
            <person name="Afrizal A."/>
        </authorList>
    </citation>
    <scope>NUCLEOTIDE SEQUENCE</scope>
    <source>
        <strain evidence="3">CLA-AA-H250</strain>
    </source>
</reference>
<proteinExistence type="predicted"/>
<dbReference type="Pfam" id="PF17786">
    <property type="entry name" value="Mannosidase_ig"/>
    <property type="match status" value="1"/>
</dbReference>